<protein>
    <submittedName>
        <fullName evidence="5">SCO family protein</fullName>
    </submittedName>
</protein>
<dbReference type="CDD" id="cd02968">
    <property type="entry name" value="SCO"/>
    <property type="match status" value="1"/>
</dbReference>
<dbReference type="PANTHER" id="PTHR12151:SF25">
    <property type="entry name" value="LINALOOL DEHYDRATASE_ISOMERASE DOMAIN-CONTAINING PROTEIN"/>
    <property type="match status" value="1"/>
</dbReference>
<comment type="caution">
    <text evidence="5">The sequence shown here is derived from an EMBL/GenBank/DDBJ whole genome shotgun (WGS) entry which is preliminary data.</text>
</comment>
<dbReference type="EMBL" id="JAEVLS010000004">
    <property type="protein sequence ID" value="MBM0107012.1"/>
    <property type="molecule type" value="Genomic_DNA"/>
</dbReference>
<dbReference type="InterPro" id="IPR003782">
    <property type="entry name" value="SCO1/SenC"/>
</dbReference>
<evidence type="ECO:0000313" key="5">
    <source>
        <dbReference type="EMBL" id="MBM0107012.1"/>
    </source>
</evidence>
<name>A0ABS1X1B5_9GAMM</name>
<accession>A0ABS1X1B5</accession>
<keyword evidence="3" id="KW-0472">Membrane</keyword>
<dbReference type="InterPro" id="IPR036249">
    <property type="entry name" value="Thioredoxin-like_sf"/>
</dbReference>
<evidence type="ECO:0000259" key="4">
    <source>
        <dbReference type="PROSITE" id="PS51352"/>
    </source>
</evidence>
<keyword evidence="2" id="KW-0186">Copper</keyword>
<evidence type="ECO:0000256" key="2">
    <source>
        <dbReference type="ARBA" id="ARBA00023008"/>
    </source>
</evidence>
<dbReference type="RefSeq" id="WP_203169121.1">
    <property type="nucleotide sequence ID" value="NZ_JAEVLS010000004.1"/>
</dbReference>
<comment type="similarity">
    <text evidence="1">Belongs to the SCO1/2 family.</text>
</comment>
<evidence type="ECO:0000313" key="6">
    <source>
        <dbReference type="Proteomes" id="UP000661077"/>
    </source>
</evidence>
<dbReference type="PANTHER" id="PTHR12151">
    <property type="entry name" value="ELECTRON TRANSPORT PROTIN SCO1/SENC FAMILY MEMBER"/>
    <property type="match status" value="1"/>
</dbReference>
<feature type="domain" description="Thioredoxin" evidence="4">
    <location>
        <begin position="43"/>
        <end position="210"/>
    </location>
</feature>
<dbReference type="PROSITE" id="PS51352">
    <property type="entry name" value="THIOREDOXIN_2"/>
    <property type="match status" value="1"/>
</dbReference>
<proteinExistence type="inferred from homology"/>
<dbReference type="InterPro" id="IPR013766">
    <property type="entry name" value="Thioredoxin_domain"/>
</dbReference>
<evidence type="ECO:0000256" key="3">
    <source>
        <dbReference type="SAM" id="Phobius"/>
    </source>
</evidence>
<dbReference type="SUPFAM" id="SSF52833">
    <property type="entry name" value="Thioredoxin-like"/>
    <property type="match status" value="1"/>
</dbReference>
<feature type="transmembrane region" description="Helical" evidence="3">
    <location>
        <begin position="6"/>
        <end position="29"/>
    </location>
</feature>
<evidence type="ECO:0000256" key="1">
    <source>
        <dbReference type="ARBA" id="ARBA00010996"/>
    </source>
</evidence>
<sequence>MSQAKSIGLAAVVAIVAIAGGILLARAVLDRSEGPTLAKATLIDPARPLPPMAFVDQDGKPFGVEQLRDRWSILFFGFTFCPDICPTTLALLAQVEKQLADLPQEQRPHIVLVSVDPKRDTPERLAQYVKSFSPTFTGITGDEAAVHEFALKMGVPVAISPLPGGNYTVDHSAAIFVVDPSGALRALSSTPHQVPIIAEDYRSIVAASPHS</sequence>
<dbReference type="Pfam" id="PF02630">
    <property type="entry name" value="SCO1-SenC"/>
    <property type="match status" value="1"/>
</dbReference>
<dbReference type="Gene3D" id="3.40.30.10">
    <property type="entry name" value="Glutaredoxin"/>
    <property type="match status" value="1"/>
</dbReference>
<keyword evidence="3" id="KW-1133">Transmembrane helix</keyword>
<dbReference type="Proteomes" id="UP000661077">
    <property type="component" value="Unassembled WGS sequence"/>
</dbReference>
<keyword evidence="6" id="KW-1185">Reference proteome</keyword>
<organism evidence="5 6">
    <name type="scientific">Steroidobacter gossypii</name>
    <dbReference type="NCBI Taxonomy" id="2805490"/>
    <lineage>
        <taxon>Bacteria</taxon>
        <taxon>Pseudomonadati</taxon>
        <taxon>Pseudomonadota</taxon>
        <taxon>Gammaproteobacteria</taxon>
        <taxon>Steroidobacterales</taxon>
        <taxon>Steroidobacteraceae</taxon>
        <taxon>Steroidobacter</taxon>
    </lineage>
</organism>
<gene>
    <name evidence="5" type="ORF">JM946_19925</name>
</gene>
<reference evidence="5 6" key="1">
    <citation type="journal article" date="2021" name="Int. J. Syst. Evol. Microbiol.">
        <title>Steroidobacter gossypii sp. nov., isolated from soil of cotton cropping field.</title>
        <authorList>
            <person name="Huang R."/>
            <person name="Yang S."/>
            <person name="Zhen C."/>
            <person name="Liu W."/>
        </authorList>
    </citation>
    <scope>NUCLEOTIDE SEQUENCE [LARGE SCALE GENOMIC DNA]</scope>
    <source>
        <strain evidence="5 6">S1-65</strain>
    </source>
</reference>
<keyword evidence="3" id="KW-0812">Transmembrane</keyword>